<dbReference type="InterPro" id="IPR003715">
    <property type="entry name" value="Poly_export_N"/>
</dbReference>
<evidence type="ECO:0000256" key="3">
    <source>
        <dbReference type="SAM" id="Phobius"/>
    </source>
</evidence>
<keyword evidence="3" id="KW-0472">Membrane</keyword>
<dbReference type="Pfam" id="PF02563">
    <property type="entry name" value="Poly_export"/>
    <property type="match status" value="1"/>
</dbReference>
<evidence type="ECO:0000259" key="5">
    <source>
        <dbReference type="Pfam" id="PF10531"/>
    </source>
</evidence>
<dbReference type="PROSITE" id="PS51257">
    <property type="entry name" value="PROKAR_LIPOPROTEIN"/>
    <property type="match status" value="1"/>
</dbReference>
<accession>A0ABW2YR63</accession>
<dbReference type="Pfam" id="PF10531">
    <property type="entry name" value="SLBB"/>
    <property type="match status" value="1"/>
</dbReference>
<keyword evidence="3" id="KW-0812">Transmembrane</keyword>
<keyword evidence="1" id="KW-0732">Signal</keyword>
<feature type="compositionally biased region" description="Low complexity" evidence="2">
    <location>
        <begin position="84"/>
        <end position="95"/>
    </location>
</feature>
<keyword evidence="3" id="KW-1133">Transmembrane helix</keyword>
<feature type="transmembrane region" description="Helical" evidence="3">
    <location>
        <begin position="249"/>
        <end position="268"/>
    </location>
</feature>
<evidence type="ECO:0000313" key="7">
    <source>
        <dbReference type="Proteomes" id="UP001596958"/>
    </source>
</evidence>
<dbReference type="PANTHER" id="PTHR33619:SF3">
    <property type="entry name" value="POLYSACCHARIDE EXPORT PROTEIN GFCE-RELATED"/>
    <property type="match status" value="1"/>
</dbReference>
<keyword evidence="7" id="KW-1185">Reference proteome</keyword>
<reference evidence="7" key="1">
    <citation type="journal article" date="2019" name="Int. J. Syst. Evol. Microbiol.">
        <title>The Global Catalogue of Microorganisms (GCM) 10K type strain sequencing project: providing services to taxonomists for standard genome sequencing and annotation.</title>
        <authorList>
            <consortium name="The Broad Institute Genomics Platform"/>
            <consortium name="The Broad Institute Genome Sequencing Center for Infectious Disease"/>
            <person name="Wu L."/>
            <person name="Ma J."/>
        </authorList>
    </citation>
    <scope>NUCLEOTIDE SEQUENCE [LARGE SCALE GENOMIC DNA]</scope>
    <source>
        <strain evidence="7">CCUG 63418</strain>
    </source>
</reference>
<evidence type="ECO:0000313" key="6">
    <source>
        <dbReference type="EMBL" id="MFD0748889.1"/>
    </source>
</evidence>
<feature type="region of interest" description="Disordered" evidence="2">
    <location>
        <begin position="81"/>
        <end position="101"/>
    </location>
</feature>
<dbReference type="RefSeq" id="WP_377096792.1">
    <property type="nucleotide sequence ID" value="NZ_JBHTHU010000001.1"/>
</dbReference>
<feature type="domain" description="Polysaccharide export protein N-terminal" evidence="4">
    <location>
        <begin position="56"/>
        <end position="149"/>
    </location>
</feature>
<organism evidence="6 7">
    <name type="scientific">Mucilaginibacter calamicampi</name>
    <dbReference type="NCBI Taxonomy" id="1302352"/>
    <lineage>
        <taxon>Bacteria</taxon>
        <taxon>Pseudomonadati</taxon>
        <taxon>Bacteroidota</taxon>
        <taxon>Sphingobacteriia</taxon>
        <taxon>Sphingobacteriales</taxon>
        <taxon>Sphingobacteriaceae</taxon>
        <taxon>Mucilaginibacter</taxon>
    </lineage>
</organism>
<dbReference type="InterPro" id="IPR019554">
    <property type="entry name" value="Soluble_ligand-bd"/>
</dbReference>
<dbReference type="Gene3D" id="3.10.560.10">
    <property type="entry name" value="Outer membrane lipoprotein wza domain like"/>
    <property type="match status" value="1"/>
</dbReference>
<evidence type="ECO:0000256" key="2">
    <source>
        <dbReference type="SAM" id="MobiDB-lite"/>
    </source>
</evidence>
<protein>
    <submittedName>
        <fullName evidence="6">Polysaccharide biosynthesis/export family protein</fullName>
    </submittedName>
</protein>
<evidence type="ECO:0000259" key="4">
    <source>
        <dbReference type="Pfam" id="PF02563"/>
    </source>
</evidence>
<proteinExistence type="predicted"/>
<dbReference type="Proteomes" id="UP001596958">
    <property type="component" value="Unassembled WGS sequence"/>
</dbReference>
<dbReference type="EMBL" id="JBHTHU010000001">
    <property type="protein sequence ID" value="MFD0748889.1"/>
    <property type="molecule type" value="Genomic_DNA"/>
</dbReference>
<sequence length="270" mass="30182">MLNIKQNVLLLIRFSLSVFIATGLLFSSCSYKQNQLLFEHSNVIPDSIYQKIRANVSGYRIKPQDILQIRNMQESKNLVDLAAGNGTTGSPSTTSQLGETYDVDDDGTIPLTGIGRIKVAGLTRVEARKTIEDLYNKKYLKEALFDVKLLNLKVTVMGEVKNPGNYLLTKDNTKLIDVLGEAGGLTEKANEQTIQLIRGEQQNPDVTTINLRETRTLYDARTILRDNDVIYVAQNQPAIRTQKVQNFSVLAQPVLLLINTALIIFTLARR</sequence>
<comment type="caution">
    <text evidence="6">The sequence shown here is derived from an EMBL/GenBank/DDBJ whole genome shotgun (WGS) entry which is preliminary data.</text>
</comment>
<dbReference type="PANTHER" id="PTHR33619">
    <property type="entry name" value="POLYSACCHARIDE EXPORT PROTEIN GFCE-RELATED"/>
    <property type="match status" value="1"/>
</dbReference>
<evidence type="ECO:0000256" key="1">
    <source>
        <dbReference type="ARBA" id="ARBA00022729"/>
    </source>
</evidence>
<feature type="domain" description="Soluble ligand binding" evidence="5">
    <location>
        <begin position="153"/>
        <end position="203"/>
    </location>
</feature>
<gene>
    <name evidence="6" type="ORF">ACFQZS_01965</name>
</gene>
<feature type="transmembrane region" description="Helical" evidence="3">
    <location>
        <begin position="7"/>
        <end position="26"/>
    </location>
</feature>
<dbReference type="Gene3D" id="3.30.1950.10">
    <property type="entry name" value="wza like domain"/>
    <property type="match status" value="1"/>
</dbReference>
<name>A0ABW2YR63_9SPHI</name>
<dbReference type="InterPro" id="IPR049712">
    <property type="entry name" value="Poly_export"/>
</dbReference>